<name>A0A069RG87_PEPLI</name>
<comment type="caution">
    <text evidence="3">The sequence shown here is derived from an EMBL/GenBank/DDBJ whole genome shotgun (WGS) entry which is preliminary data.</text>
</comment>
<feature type="region of interest" description="Disordered" evidence="1">
    <location>
        <begin position="1"/>
        <end position="110"/>
    </location>
</feature>
<evidence type="ECO:0000313" key="3">
    <source>
        <dbReference type="EMBL" id="KDR95165.1"/>
    </source>
</evidence>
<gene>
    <name evidence="3" type="ORF">CLIT_11c01940</name>
</gene>
<feature type="region of interest" description="Disordered" evidence="1">
    <location>
        <begin position="238"/>
        <end position="260"/>
    </location>
</feature>
<keyword evidence="4" id="KW-1185">Reference proteome</keyword>
<dbReference type="STRING" id="1121324.CLIT_11c01940"/>
<dbReference type="EMBL" id="JJMM01000011">
    <property type="protein sequence ID" value="KDR95165.1"/>
    <property type="molecule type" value="Genomic_DNA"/>
</dbReference>
<dbReference type="CDD" id="cd17470">
    <property type="entry name" value="T3SS_Flik_C"/>
    <property type="match status" value="1"/>
</dbReference>
<proteinExistence type="predicted"/>
<evidence type="ECO:0000313" key="4">
    <source>
        <dbReference type="Proteomes" id="UP000027946"/>
    </source>
</evidence>
<dbReference type="InterPro" id="IPR038610">
    <property type="entry name" value="FliK-like_C_sf"/>
</dbReference>
<evidence type="ECO:0000259" key="2">
    <source>
        <dbReference type="Pfam" id="PF02120"/>
    </source>
</evidence>
<feature type="compositionally biased region" description="Basic and acidic residues" evidence="1">
    <location>
        <begin position="21"/>
        <end position="96"/>
    </location>
</feature>
<feature type="compositionally biased region" description="Polar residues" evidence="1">
    <location>
        <begin position="100"/>
        <end position="110"/>
    </location>
</feature>
<accession>A0A069RG87</accession>
<protein>
    <recommendedName>
        <fullName evidence="2">Flagellar hook-length control protein-like C-terminal domain-containing protein</fullName>
    </recommendedName>
</protein>
<dbReference type="eggNOG" id="COG3144">
    <property type="taxonomic scope" value="Bacteria"/>
</dbReference>
<organism evidence="3 4">
    <name type="scientific">Peptoclostridium litorale DSM 5388</name>
    <dbReference type="NCBI Taxonomy" id="1121324"/>
    <lineage>
        <taxon>Bacteria</taxon>
        <taxon>Bacillati</taxon>
        <taxon>Bacillota</taxon>
        <taxon>Clostridia</taxon>
        <taxon>Peptostreptococcales</taxon>
        <taxon>Peptoclostridiaceae</taxon>
        <taxon>Peptoclostridium</taxon>
    </lineage>
</organism>
<dbReference type="Pfam" id="PF02120">
    <property type="entry name" value="Flg_hook"/>
    <property type="match status" value="1"/>
</dbReference>
<evidence type="ECO:0000256" key="1">
    <source>
        <dbReference type="SAM" id="MobiDB-lite"/>
    </source>
</evidence>
<dbReference type="Proteomes" id="UP000027946">
    <property type="component" value="Unassembled WGS sequence"/>
</dbReference>
<dbReference type="InterPro" id="IPR021136">
    <property type="entry name" value="Flagellar_hook_control-like_C"/>
</dbReference>
<sequence>MNMMPVENLLRVSNKNSPNKKTNEFSNKKDDDKSFKDIINEKNRPEEERKPERKKPEETRIEKKTEKKEKPNDKVEEGKNHTGSEAENNMDEKHIVVNEPVQTNKEINETPLQTEDEVLLGLMNIDQGELEVPKATIQDLVNALRAKDSLAIQNEDSTTQNIQTDVPKDEDLEKILLDLNLVSIKSEETVSKEALKKDMYSQRIVVNEGAVKAQNENEHNLDENVAQVDLNPETKIPKEQGQASGFLDDMDSKSQLNTQKDDAKVEDIELGDTVDSNSSGFTGNLKSQGAKIESVHIKPVEQAFRRDVMSQISDRIKVESAENFKSLEINLEPESLGKVLLRIVSENGTLSAKIITSNEKVKAAIDVNMEEVKETLAQQGIDIKSIDVSVDSEGKGEGFEGLFKGRGKSGRKPSIGTELGLDEMNFEDVNLNVAVNPYDNTKQEFNYLA</sequence>
<dbReference type="OrthoDB" id="1751508at2"/>
<dbReference type="Gene3D" id="3.30.750.140">
    <property type="match status" value="1"/>
</dbReference>
<feature type="domain" description="Flagellar hook-length control protein-like C-terminal" evidence="2">
    <location>
        <begin position="315"/>
        <end position="395"/>
    </location>
</feature>
<reference evidence="3 4" key="1">
    <citation type="submission" date="2014-03" db="EMBL/GenBank/DDBJ databases">
        <title>Genome sequence of Clostridium litorale W6, DSM 5388.</title>
        <authorList>
            <person name="Poehlein A."/>
            <person name="Jagirdar A."/>
            <person name="Khonsari B."/>
            <person name="Chibani C.M."/>
            <person name="Gutierrez Gutierrez D.A."/>
            <person name="Davydova E."/>
            <person name="Alghaithi H.S."/>
            <person name="Nair K.P."/>
            <person name="Dhamotharan K."/>
            <person name="Chandran L."/>
            <person name="G W."/>
            <person name="Daniel R."/>
        </authorList>
    </citation>
    <scope>NUCLEOTIDE SEQUENCE [LARGE SCALE GENOMIC DNA]</scope>
    <source>
        <strain evidence="3 4">W6</strain>
    </source>
</reference>
<dbReference type="RefSeq" id="WP_038265194.1">
    <property type="nucleotide sequence ID" value="NZ_FSRH01000002.1"/>
</dbReference>
<feature type="compositionally biased region" description="Polar residues" evidence="1">
    <location>
        <begin position="11"/>
        <end position="20"/>
    </location>
</feature>
<dbReference type="AlphaFoldDB" id="A0A069RG87"/>